<dbReference type="InterPro" id="IPR041490">
    <property type="entry name" value="KstR2_TetR_C"/>
</dbReference>
<dbReference type="GO" id="GO:0000976">
    <property type="term" value="F:transcription cis-regulatory region binding"/>
    <property type="evidence" value="ECO:0007669"/>
    <property type="project" value="TreeGrafter"/>
</dbReference>
<dbReference type="Pfam" id="PF17932">
    <property type="entry name" value="TetR_C_24"/>
    <property type="match status" value="1"/>
</dbReference>
<dbReference type="Gene3D" id="1.10.10.60">
    <property type="entry name" value="Homeodomain-like"/>
    <property type="match status" value="1"/>
</dbReference>
<comment type="caution">
    <text evidence="6">The sequence shown here is derived from an EMBL/GenBank/DDBJ whole genome shotgun (WGS) entry which is preliminary data.</text>
</comment>
<feature type="DNA-binding region" description="H-T-H motif" evidence="4">
    <location>
        <begin position="33"/>
        <end position="52"/>
    </location>
</feature>
<dbReference type="Gene3D" id="1.10.357.10">
    <property type="entry name" value="Tetracycline Repressor, domain 2"/>
    <property type="match status" value="1"/>
</dbReference>
<evidence type="ECO:0000256" key="4">
    <source>
        <dbReference type="PROSITE-ProRule" id="PRU00335"/>
    </source>
</evidence>
<keyword evidence="2 4" id="KW-0238">DNA-binding</keyword>
<evidence type="ECO:0000256" key="2">
    <source>
        <dbReference type="ARBA" id="ARBA00023125"/>
    </source>
</evidence>
<reference evidence="6 7" key="1">
    <citation type="journal article" date="2015" name="Stand. Genomic Sci.">
        <title>Genomic Encyclopedia of Bacterial and Archaeal Type Strains, Phase III: the genomes of soil and plant-associated and newly described type strains.</title>
        <authorList>
            <person name="Whitman W.B."/>
            <person name="Woyke T."/>
            <person name="Klenk H.P."/>
            <person name="Zhou Y."/>
            <person name="Lilburn T.G."/>
            <person name="Beck B.J."/>
            <person name="De Vos P."/>
            <person name="Vandamme P."/>
            <person name="Eisen J.A."/>
            <person name="Garrity G."/>
            <person name="Hugenholtz P."/>
            <person name="Kyrpides N.C."/>
        </authorList>
    </citation>
    <scope>NUCLEOTIDE SEQUENCE [LARGE SCALE GENOMIC DNA]</scope>
    <source>
        <strain evidence="6 7">CGMCC 1.7748</strain>
    </source>
</reference>
<dbReference type="RefSeq" id="WP_021246014.1">
    <property type="nucleotide sequence ID" value="NZ_JACIIY010000009.1"/>
</dbReference>
<dbReference type="EMBL" id="VLKK01000002">
    <property type="protein sequence ID" value="TWH96652.1"/>
    <property type="molecule type" value="Genomic_DNA"/>
</dbReference>
<dbReference type="AlphaFoldDB" id="A0A562KMN8"/>
<dbReference type="Pfam" id="PF00440">
    <property type="entry name" value="TetR_N"/>
    <property type="match status" value="1"/>
</dbReference>
<dbReference type="SUPFAM" id="SSF48498">
    <property type="entry name" value="Tetracyclin repressor-like, C-terminal domain"/>
    <property type="match status" value="1"/>
</dbReference>
<sequence length="212" mass="23895">MKAGTQDTPSMRRDDVLRAAAEVFMDKGYGATSINQIAEHMGSTKGKLYYYYSSKYELYLDIHVTALRLATDRCLAARARETAPDRQLWSIVHEQALINLEGSPINRVAIQGLERYMLRLDENPMGKLTRRLLGLRTDFERIYIDVIERGVREGVFPADTDAGLSAKWVLGVVNWIVIWASPRKKPKRARAEVARDAADFALAGVARSRVPL</sequence>
<proteinExistence type="predicted"/>
<protein>
    <submittedName>
        <fullName evidence="6">TetR family transcriptional regulator</fullName>
    </submittedName>
</protein>
<evidence type="ECO:0000256" key="3">
    <source>
        <dbReference type="ARBA" id="ARBA00023163"/>
    </source>
</evidence>
<organism evidence="6 7">
    <name type="scientific">Sphingobium wenxiniae (strain DSM 21828 / CGMCC 1.7748 / JZ-1)</name>
    <dbReference type="NCBI Taxonomy" id="595605"/>
    <lineage>
        <taxon>Bacteria</taxon>
        <taxon>Pseudomonadati</taxon>
        <taxon>Pseudomonadota</taxon>
        <taxon>Alphaproteobacteria</taxon>
        <taxon>Sphingomonadales</taxon>
        <taxon>Sphingomonadaceae</taxon>
        <taxon>Sphingobium</taxon>
    </lineage>
</organism>
<dbReference type="PANTHER" id="PTHR30055">
    <property type="entry name" value="HTH-TYPE TRANSCRIPTIONAL REGULATOR RUTR"/>
    <property type="match status" value="1"/>
</dbReference>
<dbReference type="InterPro" id="IPR009057">
    <property type="entry name" value="Homeodomain-like_sf"/>
</dbReference>
<accession>A0A562KMN8</accession>
<dbReference type="PROSITE" id="PS50977">
    <property type="entry name" value="HTH_TETR_2"/>
    <property type="match status" value="1"/>
</dbReference>
<evidence type="ECO:0000313" key="7">
    <source>
        <dbReference type="Proteomes" id="UP000316624"/>
    </source>
</evidence>
<dbReference type="InterPro" id="IPR036271">
    <property type="entry name" value="Tet_transcr_reg_TetR-rel_C_sf"/>
</dbReference>
<keyword evidence="7" id="KW-1185">Reference proteome</keyword>
<dbReference type="SUPFAM" id="SSF46689">
    <property type="entry name" value="Homeodomain-like"/>
    <property type="match status" value="1"/>
</dbReference>
<dbReference type="PRINTS" id="PR00455">
    <property type="entry name" value="HTHTETR"/>
</dbReference>
<name>A0A562KMN8_SPHWJ</name>
<dbReference type="GO" id="GO:0003700">
    <property type="term" value="F:DNA-binding transcription factor activity"/>
    <property type="evidence" value="ECO:0007669"/>
    <property type="project" value="TreeGrafter"/>
</dbReference>
<gene>
    <name evidence="6" type="ORF">IQ35_00583</name>
</gene>
<evidence type="ECO:0000259" key="5">
    <source>
        <dbReference type="PROSITE" id="PS50977"/>
    </source>
</evidence>
<keyword evidence="1" id="KW-0805">Transcription regulation</keyword>
<keyword evidence="3" id="KW-0804">Transcription</keyword>
<evidence type="ECO:0000313" key="6">
    <source>
        <dbReference type="EMBL" id="TWH96652.1"/>
    </source>
</evidence>
<dbReference type="PANTHER" id="PTHR30055:SF234">
    <property type="entry name" value="HTH-TYPE TRANSCRIPTIONAL REGULATOR BETI"/>
    <property type="match status" value="1"/>
</dbReference>
<evidence type="ECO:0000256" key="1">
    <source>
        <dbReference type="ARBA" id="ARBA00023015"/>
    </source>
</evidence>
<dbReference type="Proteomes" id="UP000316624">
    <property type="component" value="Unassembled WGS sequence"/>
</dbReference>
<dbReference type="InterPro" id="IPR050109">
    <property type="entry name" value="HTH-type_TetR-like_transc_reg"/>
</dbReference>
<feature type="domain" description="HTH tetR-type" evidence="5">
    <location>
        <begin position="10"/>
        <end position="70"/>
    </location>
</feature>
<dbReference type="InterPro" id="IPR001647">
    <property type="entry name" value="HTH_TetR"/>
</dbReference>